<accession>A0A2S9SK77</accession>
<dbReference type="RefSeq" id="WP_105909766.1">
    <property type="nucleotide sequence ID" value="NZ_NXGJ01000016.1"/>
</dbReference>
<dbReference type="Pfam" id="PF04970">
    <property type="entry name" value="LRAT"/>
    <property type="match status" value="1"/>
</dbReference>
<gene>
    <name evidence="2" type="ORF">CJ669_09760</name>
</gene>
<sequence>MNNQMITNFEKEFDFKEYSDFLLQKNIEEFIGNILTNNIHPFTNKLNEFISLPELGSHLISQRVSGIYTHHGIYVGNKKVIEYSGFSEGPKIDDLVNINNNRSPISIISIEEFGKGNGFKIKLHPNSKSSREEIVKRAYERLNENEYNLFFNNCEQFAIYCIYGIASSKQTQGLFKASTNIFKNTRINFVSEINQLRKSFLSYLNDDISSEKLFEDIGHISTTSISSIYYAGVFQTVIPIPVVGAFIGAFVGYTLGSMLYDTGLFSITGDSEIVKIAKDKRAKLTKIANTIIPIIEKSKIDFDIYVDKYFADRKKYFDNIFNKIDNLIINGEYQGQIGGLSKISIASTNKDISYKDIEEFKKFLEFNRKK</sequence>
<dbReference type="PANTHER" id="PTHR46137">
    <property type="entry name" value="OS05G0310600 PROTEIN"/>
    <property type="match status" value="1"/>
</dbReference>
<evidence type="ECO:0000259" key="1">
    <source>
        <dbReference type="PROSITE" id="PS51934"/>
    </source>
</evidence>
<comment type="caution">
    <text evidence="2">The sequence shown here is derived from an EMBL/GenBank/DDBJ whole genome shotgun (WGS) entry which is preliminary data.</text>
</comment>
<proteinExistence type="predicted"/>
<protein>
    <recommendedName>
        <fullName evidence="1">LRAT domain-containing protein</fullName>
    </recommendedName>
</protein>
<evidence type="ECO:0000313" key="2">
    <source>
        <dbReference type="EMBL" id="PRM86998.1"/>
    </source>
</evidence>
<feature type="domain" description="LRAT" evidence="1">
    <location>
        <begin position="60"/>
        <end position="170"/>
    </location>
</feature>
<dbReference type="Proteomes" id="UP000239065">
    <property type="component" value="Unassembled WGS sequence"/>
</dbReference>
<dbReference type="EMBL" id="NXGJ01000016">
    <property type="protein sequence ID" value="PRM86998.1"/>
    <property type="molecule type" value="Genomic_DNA"/>
</dbReference>
<organism evidence="2 3">
    <name type="scientific">Aliarcobacter cryaerophilus</name>
    <dbReference type="NCBI Taxonomy" id="28198"/>
    <lineage>
        <taxon>Bacteria</taxon>
        <taxon>Pseudomonadati</taxon>
        <taxon>Campylobacterota</taxon>
        <taxon>Epsilonproteobacteria</taxon>
        <taxon>Campylobacterales</taxon>
        <taxon>Arcobacteraceae</taxon>
        <taxon>Aliarcobacter</taxon>
    </lineage>
</organism>
<dbReference type="PANTHER" id="PTHR46137:SF3">
    <property type="entry name" value="OS05G0310600 PROTEIN"/>
    <property type="match status" value="1"/>
</dbReference>
<dbReference type="Gene3D" id="3.90.1720.10">
    <property type="entry name" value="endopeptidase domain like (from Nostoc punctiforme)"/>
    <property type="match status" value="1"/>
</dbReference>
<reference evidence="2 3" key="1">
    <citation type="submission" date="2017-09" db="EMBL/GenBank/DDBJ databases">
        <title>Reassesment of A. cryaerophilus.</title>
        <authorList>
            <person name="Perez-Cataluna A."/>
            <person name="Collado L."/>
            <person name="Salgado O."/>
            <person name="Lefinanco V."/>
            <person name="Figueras M.J."/>
        </authorList>
    </citation>
    <scope>NUCLEOTIDE SEQUENCE [LARGE SCALE GENOMIC DNA]</scope>
    <source>
        <strain evidence="2 3">LMG 9861</strain>
    </source>
</reference>
<name>A0A2S9SK77_9BACT</name>
<dbReference type="InterPro" id="IPR007053">
    <property type="entry name" value="LRAT_dom"/>
</dbReference>
<dbReference type="PROSITE" id="PS51934">
    <property type="entry name" value="LRAT"/>
    <property type="match status" value="1"/>
</dbReference>
<dbReference type="AlphaFoldDB" id="A0A2S9SK77"/>
<evidence type="ECO:0000313" key="3">
    <source>
        <dbReference type="Proteomes" id="UP000239065"/>
    </source>
</evidence>